<gene>
    <name evidence="2" type="primary">brxC</name>
    <name evidence="2" type="ORF">FSB75_04955</name>
</gene>
<dbReference type="Pfam" id="PF25792">
    <property type="entry name" value="BREX_BrxC_helical"/>
    <property type="match status" value="1"/>
</dbReference>
<name>A0A5B8UF35_9BACT</name>
<protein>
    <submittedName>
        <fullName evidence="2">BREX system P-loop protein BrxC</fullName>
    </submittedName>
</protein>
<dbReference type="InterPro" id="IPR047679">
    <property type="entry name" value="BREX_BrxC"/>
</dbReference>
<dbReference type="NCBIfam" id="NF033441">
    <property type="entry name" value="BREX_BrxC"/>
    <property type="match status" value="1"/>
</dbReference>
<dbReference type="InterPro" id="IPR058037">
    <property type="entry name" value="BREX_BrxC_helical"/>
</dbReference>
<dbReference type="KEGG" id="fgg:FSB75_04955"/>
<keyword evidence="3" id="KW-1185">Reference proteome</keyword>
<proteinExistence type="predicted"/>
<dbReference type="AlphaFoldDB" id="A0A5B8UF35"/>
<organism evidence="2 3">
    <name type="scientific">Flavisolibacter ginsenosidimutans</name>
    <dbReference type="NCBI Taxonomy" id="661481"/>
    <lineage>
        <taxon>Bacteria</taxon>
        <taxon>Pseudomonadati</taxon>
        <taxon>Bacteroidota</taxon>
        <taxon>Chitinophagia</taxon>
        <taxon>Chitinophagales</taxon>
        <taxon>Chitinophagaceae</taxon>
        <taxon>Flavisolibacter</taxon>
    </lineage>
</organism>
<dbReference type="Proteomes" id="UP000321204">
    <property type="component" value="Chromosome"/>
</dbReference>
<evidence type="ECO:0000313" key="2">
    <source>
        <dbReference type="EMBL" id="QEC55281.1"/>
    </source>
</evidence>
<accession>A0A5B8UF35</accession>
<dbReference type="InterPro" id="IPR027417">
    <property type="entry name" value="P-loop_NTPase"/>
</dbReference>
<evidence type="ECO:0000259" key="1">
    <source>
        <dbReference type="Pfam" id="PF25792"/>
    </source>
</evidence>
<dbReference type="EMBL" id="CP042433">
    <property type="protein sequence ID" value="QEC55281.1"/>
    <property type="molecule type" value="Genomic_DNA"/>
</dbReference>
<sequence>MSNMLIRELFEKRIDRNINPAVVVSTDDTATIEAEIGEYVFTDDLLDKSWRFLNAVANKREGKAGIWINGYYGSGKSHFIKFMHYCLNPHFSAKAFEKILAAVKGYDPFKPGNNEEITESKFKALQKRIADLHCKDILFNVEAVTDDHSGEKLTRIFLNMFNQFRGYNAVNIPLAILLEKPLEKAGKFGAFKQAISDSLQHNWEAEAADLAGYKLETILDIAKKLLPELDVKALHSTLTNPSSYHIGITSKLIPELKEYVAEKGDNFRLVFLVDEISQYIGHNKDILLNLQSIIEEVSHGLKNQVWIALTAQQTLEDVVERFDHHAGKSDEFGKILGRFDTRISLESNDASYITKRRVLEKNATGTKALNDLYAEKKDFIQHQFKLSHDLYKGYDDADDFILSYPFVPYQFRLIADVFSAFQHLGYVITEVKNNERSVIGVTHYTVKEHADEKVGLFIAFDHFFNKLFRNNLTHIGRRVIDRALSLTYVRGNEFAQRVVGTLFMISNLEDNVLLTFPPNIDNLTVLLMTELDQNKAQLQKQIKDVLERLVEESIIREETGKFYFYSEDEIQVTNLIKNTKPTFDDRLSIVNDLINPLLRIESKFALEENDIRIGYAIDDKEIYRNGDIKVNIVLFDKQPLEEKAMNTIANDLYICLNEWFTKDTAFSADLEWYTKNIIYFKNNTSAATGEREKTLQNFKSRNDELKSKLLLKFTEKLLEARFISLQQILEASAVSGSQTRERYANTLRYHLERVYKFIKYAAGYARTAADLRTRVAQSIQITMDGELPNGEAKVEEFILANGNEATMEELVRNFTKIPFGWKDVAVIDMVVMLNARKLRDLEYRNTPRFPAAAFIEKAITTPERPGCVVKSLGGIDAKLVDDATKAFGAIFNKSTSSFPTDGYKLAEQMTQQLAALKDDYASYQDKYDKLYPFGKTFKEITETITAWIDIRDPKRLFTELIDGQAAAKALRDKTEKTKDFITSHIAKYDEIKNFYLGNEANFASLNDSDKDVASKLAQFLLNAEPASEFRVAVKQYEQLKAALSGYIDGLRTKVVTVYEEVFADLETKAAELKVDYNAYINKDQFLQRLKTLNDITQLQLETSKADNFKTEGLETIYRKVAEVADGGSDGREKKTQRYKVSKIRSTISTQEELDAFVKQVSTEMQKLISQNKTIIIE</sequence>
<evidence type="ECO:0000313" key="3">
    <source>
        <dbReference type="Proteomes" id="UP000321204"/>
    </source>
</evidence>
<dbReference type="OrthoDB" id="3201900at2"/>
<dbReference type="SUPFAM" id="SSF52540">
    <property type="entry name" value="P-loop containing nucleoside triphosphate hydrolases"/>
    <property type="match status" value="1"/>
</dbReference>
<feature type="domain" description="Probable ATP-binding protein BrxC alpha-helical" evidence="1">
    <location>
        <begin position="890"/>
        <end position="997"/>
    </location>
</feature>
<reference evidence="2 3" key="1">
    <citation type="journal article" date="2015" name="Int. J. Syst. Evol. Microbiol.">
        <title>Flavisolibacter ginsenosidimutans sp. nov., with ginsenoside-converting activity isolated from soil used for cultivating ginseng.</title>
        <authorList>
            <person name="Zhao Y."/>
            <person name="Liu Q."/>
            <person name="Kang M.S."/>
            <person name="Jin F."/>
            <person name="Yu H."/>
            <person name="Im W.T."/>
        </authorList>
    </citation>
    <scope>NUCLEOTIDE SEQUENCE [LARGE SCALE GENOMIC DNA]</scope>
    <source>
        <strain evidence="2 3">Gsoil 636</strain>
    </source>
</reference>